<protein>
    <submittedName>
        <fullName evidence="2">Uncharacterized protein</fullName>
    </submittedName>
</protein>
<evidence type="ECO:0000313" key="2">
    <source>
        <dbReference type="EMBL" id="GBM88513.1"/>
    </source>
</evidence>
<gene>
    <name evidence="2" type="ORF">AVEN_25098_1</name>
</gene>
<proteinExistence type="predicted"/>
<keyword evidence="3" id="KW-1185">Reference proteome</keyword>
<dbReference type="EMBL" id="BGPR01003470">
    <property type="protein sequence ID" value="GBM88513.1"/>
    <property type="molecule type" value="Genomic_DNA"/>
</dbReference>
<evidence type="ECO:0000313" key="3">
    <source>
        <dbReference type="Proteomes" id="UP000499080"/>
    </source>
</evidence>
<name>A0A4Y2JDX8_ARAVE</name>
<feature type="compositionally biased region" description="Basic and acidic residues" evidence="1">
    <location>
        <begin position="60"/>
        <end position="71"/>
    </location>
</feature>
<organism evidence="2 3">
    <name type="scientific">Araneus ventricosus</name>
    <name type="common">Orbweaver spider</name>
    <name type="synonym">Epeira ventricosa</name>
    <dbReference type="NCBI Taxonomy" id="182803"/>
    <lineage>
        <taxon>Eukaryota</taxon>
        <taxon>Metazoa</taxon>
        <taxon>Ecdysozoa</taxon>
        <taxon>Arthropoda</taxon>
        <taxon>Chelicerata</taxon>
        <taxon>Arachnida</taxon>
        <taxon>Araneae</taxon>
        <taxon>Araneomorphae</taxon>
        <taxon>Entelegynae</taxon>
        <taxon>Araneoidea</taxon>
        <taxon>Araneidae</taxon>
        <taxon>Araneus</taxon>
    </lineage>
</organism>
<reference evidence="2 3" key="1">
    <citation type="journal article" date="2019" name="Sci. Rep.">
        <title>Orb-weaving spider Araneus ventricosus genome elucidates the spidroin gene catalogue.</title>
        <authorList>
            <person name="Kono N."/>
            <person name="Nakamura H."/>
            <person name="Ohtoshi R."/>
            <person name="Moran D.A.P."/>
            <person name="Shinohara A."/>
            <person name="Yoshida Y."/>
            <person name="Fujiwara M."/>
            <person name="Mori M."/>
            <person name="Tomita M."/>
            <person name="Arakawa K."/>
        </authorList>
    </citation>
    <scope>NUCLEOTIDE SEQUENCE [LARGE SCALE GENOMIC DNA]</scope>
</reference>
<dbReference type="OrthoDB" id="125347at2759"/>
<dbReference type="AlphaFoldDB" id="A0A4Y2JDX8"/>
<feature type="compositionally biased region" description="Acidic residues" evidence="1">
    <location>
        <begin position="43"/>
        <end position="59"/>
    </location>
</feature>
<dbReference type="Proteomes" id="UP000499080">
    <property type="component" value="Unassembled WGS sequence"/>
</dbReference>
<evidence type="ECO:0000256" key="1">
    <source>
        <dbReference type="SAM" id="MobiDB-lite"/>
    </source>
</evidence>
<sequence length="104" mass="11699">MEFRLQCWKAGELSAIEKAVTVVISDLLTVCVCKSEMLADDETNASVIDDQDSRDDEGEHSDNDRDEKGPSSEEAFNCLETALKWLELCFVTWGSRPTGLQFDY</sequence>
<accession>A0A4Y2JDX8</accession>
<feature type="region of interest" description="Disordered" evidence="1">
    <location>
        <begin position="43"/>
        <end position="72"/>
    </location>
</feature>
<comment type="caution">
    <text evidence="2">The sequence shown here is derived from an EMBL/GenBank/DDBJ whole genome shotgun (WGS) entry which is preliminary data.</text>
</comment>